<evidence type="ECO:0000313" key="4">
    <source>
        <dbReference type="Proteomes" id="UP000001693"/>
    </source>
</evidence>
<dbReference type="Pfam" id="PF01645">
    <property type="entry name" value="Glu_synthase"/>
    <property type="match status" value="1"/>
</dbReference>
<keyword evidence="4" id="KW-1185">Reference proteome</keyword>
<gene>
    <name evidence="3" type="ordered locus">Lcho_0316</name>
</gene>
<dbReference type="HOGENOM" id="CLU_026563_1_0_4"/>
<dbReference type="PANTHER" id="PTHR43819:SF1">
    <property type="entry name" value="ARCHAEAL-TYPE GLUTAMATE SYNTHASE [NADPH]"/>
    <property type="match status" value="1"/>
</dbReference>
<reference evidence="3 4" key="1">
    <citation type="submission" date="2008-03" db="EMBL/GenBank/DDBJ databases">
        <title>Complete sequence of Leptothrix cholodnii SP-6.</title>
        <authorList>
            <consortium name="US DOE Joint Genome Institute"/>
            <person name="Copeland A."/>
            <person name="Lucas S."/>
            <person name="Lapidus A."/>
            <person name="Glavina del Rio T."/>
            <person name="Dalin E."/>
            <person name="Tice H."/>
            <person name="Bruce D."/>
            <person name="Goodwin L."/>
            <person name="Pitluck S."/>
            <person name="Chertkov O."/>
            <person name="Brettin T."/>
            <person name="Detter J.C."/>
            <person name="Han C."/>
            <person name="Kuske C.R."/>
            <person name="Schmutz J."/>
            <person name="Larimer F."/>
            <person name="Land M."/>
            <person name="Hauser L."/>
            <person name="Kyrpides N."/>
            <person name="Lykidis A."/>
            <person name="Emerson D."/>
            <person name="Richardson P."/>
        </authorList>
    </citation>
    <scope>NUCLEOTIDE SEQUENCE [LARGE SCALE GENOMIC DNA]</scope>
    <source>
        <strain evidence="4">ATCC 51168 / LMG 8142 / SP-6</strain>
    </source>
</reference>
<dbReference type="PANTHER" id="PTHR43819">
    <property type="entry name" value="ARCHAEAL-TYPE GLUTAMATE SYNTHASE [NADPH]"/>
    <property type="match status" value="1"/>
</dbReference>
<dbReference type="EMBL" id="CP001013">
    <property type="protein sequence ID" value="ACB32591.1"/>
    <property type="molecule type" value="Genomic_DNA"/>
</dbReference>
<sequence length="500" mass="54003">MHTGIPDALIAAEVDMPGWLLALDRHLDRHFPVLLEWLRPERHRLIDSAPCSLGSPHDAPACGHEWMRRATTPSTLAGHDFRVLIGSAASCRQPYRASVFNLHASSADTLSADAILALGGAARRGGFAHGTSEGPISAQHRVHGGDLIWQIGPGHVGCRDELGRFDPVRFAEQATAPQVRMIEITLGPDRWPDPGGGAFGHPVELMLFIERLRRLSGGKPVGIRWCTGHPLAWFSLVKAMRHTHMTPDFIVVDGLQDDNGTTPLDRAGPAGLRLVHDTLVGTGLRERIRIGCITPVASAFDIARVMALGADWCSSARGFMFALGCIQVQDCHAGACPTGVARRAGHEPRARVMPDKIERVERFHRYTLEALKELLQAAGLSHPDEIRPAHIQRHVGRHAVGSLADRLIDVPPGAVLAAERGEGPWPDAVFARDWPRARADSFSPALPPSCQASLGAEHPVAGVAQARHDVPVLVELPVDGRGVDRHVGMVGVEVREPLGC</sequence>
<dbReference type="InterPro" id="IPR013785">
    <property type="entry name" value="Aldolase_TIM"/>
</dbReference>
<dbReference type="KEGG" id="lch:Lcho_0316"/>
<protein>
    <submittedName>
        <fullName evidence="3">Ferredoxin-dependent glutamate synthase</fullName>
    </submittedName>
</protein>
<dbReference type="SUPFAM" id="SSF51395">
    <property type="entry name" value="FMN-linked oxidoreductases"/>
    <property type="match status" value="1"/>
</dbReference>
<dbReference type="GO" id="GO:0015930">
    <property type="term" value="F:glutamate synthase activity"/>
    <property type="evidence" value="ECO:0007669"/>
    <property type="project" value="InterPro"/>
</dbReference>
<comment type="similarity">
    <text evidence="1">Belongs to the glutamate synthase family.</text>
</comment>
<organism evidence="3 4">
    <name type="scientific">Leptothrix cholodnii (strain ATCC 51168 / LMG 8142 / SP-6)</name>
    <name type="common">Leptothrix discophora (strain SP-6)</name>
    <dbReference type="NCBI Taxonomy" id="395495"/>
    <lineage>
        <taxon>Bacteria</taxon>
        <taxon>Pseudomonadati</taxon>
        <taxon>Pseudomonadota</taxon>
        <taxon>Betaproteobacteria</taxon>
        <taxon>Burkholderiales</taxon>
        <taxon>Sphaerotilaceae</taxon>
        <taxon>Leptothrix</taxon>
    </lineage>
</organism>
<dbReference type="Gene3D" id="3.20.20.70">
    <property type="entry name" value="Aldolase class I"/>
    <property type="match status" value="1"/>
</dbReference>
<dbReference type="InterPro" id="IPR002932">
    <property type="entry name" value="Glu_synthdom"/>
</dbReference>
<dbReference type="eggNOG" id="COG0069">
    <property type="taxonomic scope" value="Bacteria"/>
</dbReference>
<feature type="domain" description="Glutamate synthase" evidence="2">
    <location>
        <begin position="203"/>
        <end position="380"/>
    </location>
</feature>
<evidence type="ECO:0000256" key="1">
    <source>
        <dbReference type="ARBA" id="ARBA00009716"/>
    </source>
</evidence>
<evidence type="ECO:0000313" key="3">
    <source>
        <dbReference type="EMBL" id="ACB32591.1"/>
    </source>
</evidence>
<dbReference type="CDD" id="cd02808">
    <property type="entry name" value="GltS_FMN"/>
    <property type="match status" value="1"/>
</dbReference>
<proteinExistence type="inferred from homology"/>
<evidence type="ECO:0000259" key="2">
    <source>
        <dbReference type="Pfam" id="PF01645"/>
    </source>
</evidence>
<dbReference type="STRING" id="395495.Lcho_0316"/>
<dbReference type="GO" id="GO:0006537">
    <property type="term" value="P:glutamate biosynthetic process"/>
    <property type="evidence" value="ECO:0007669"/>
    <property type="project" value="InterPro"/>
</dbReference>
<name>B1XW64_LEPCP</name>
<dbReference type="Proteomes" id="UP000001693">
    <property type="component" value="Chromosome"/>
</dbReference>
<accession>B1XW64</accession>
<dbReference type="AlphaFoldDB" id="B1XW64"/>